<organism evidence="2 3">
    <name type="scientific">Melanomma pulvis-pyrius CBS 109.77</name>
    <dbReference type="NCBI Taxonomy" id="1314802"/>
    <lineage>
        <taxon>Eukaryota</taxon>
        <taxon>Fungi</taxon>
        <taxon>Dikarya</taxon>
        <taxon>Ascomycota</taxon>
        <taxon>Pezizomycotina</taxon>
        <taxon>Dothideomycetes</taxon>
        <taxon>Pleosporomycetidae</taxon>
        <taxon>Pleosporales</taxon>
        <taxon>Melanommataceae</taxon>
        <taxon>Melanomma</taxon>
    </lineage>
</organism>
<accession>A0A6A6WR53</accession>
<evidence type="ECO:0000313" key="3">
    <source>
        <dbReference type="Proteomes" id="UP000799757"/>
    </source>
</evidence>
<protein>
    <submittedName>
        <fullName evidence="2">HET-domain-containing protein</fullName>
    </submittedName>
</protein>
<name>A0A6A6WR53_9PLEO</name>
<dbReference type="AlphaFoldDB" id="A0A6A6WR53"/>
<evidence type="ECO:0000259" key="1">
    <source>
        <dbReference type="Pfam" id="PF06985"/>
    </source>
</evidence>
<dbReference type="OrthoDB" id="5125733at2759"/>
<dbReference type="PANTHER" id="PTHR33112:SF16">
    <property type="entry name" value="HETEROKARYON INCOMPATIBILITY DOMAIN-CONTAINING PROTEIN"/>
    <property type="match status" value="1"/>
</dbReference>
<gene>
    <name evidence="2" type="ORF">K505DRAFT_318233</name>
</gene>
<keyword evidence="3" id="KW-1185">Reference proteome</keyword>
<dbReference type="Pfam" id="PF06985">
    <property type="entry name" value="HET"/>
    <property type="match status" value="1"/>
</dbReference>
<dbReference type="PANTHER" id="PTHR33112">
    <property type="entry name" value="DOMAIN PROTEIN, PUTATIVE-RELATED"/>
    <property type="match status" value="1"/>
</dbReference>
<sequence length="496" mass="55095">MNTEPGSKDALELCASWLRSCKKEHSCPQPSNVWMPARVLAISRDNGSPRLSLRPTAGCSIEPYAALSYCWGGSQQVQTTTENISQHELAIDLSRLPKTLQDAVAVADSCGIKYLWVDALCITQDDAVDKAMEIANMGHVYANATVVISASRAKTAAEGFLGPRAPMGTDTPQLLFRLPFHTKGRSLGDMILIPHVPTPKEPIDERAWTLQERLLANRCLEFGPVQTRWSCSYYASRTLGTLPPVDGNSPHQVYRRLWHRIVEMQSRRLVGSEKDRLGSLAGIALRFGGLLNEDYVCGIWKHSLSSDLLWSAERGTVVAVKPIMYIAPSWSWAAINAGINMHPVPAEDLDHGFRIGGHDVVLEDRQSPFGALRSGSLQVYGCLQSVFWNPHEEKTIPSSEFAPAAVSRIRVYLDGHGIESFPGDGGLMRLSLLLVEVQTRYTPEKIVRGLALSQDGDGRYSRLGLFEHYSDPYGSDHYEDIFRWFHSEKPQKLNII</sequence>
<reference evidence="2" key="1">
    <citation type="journal article" date="2020" name="Stud. Mycol.">
        <title>101 Dothideomycetes genomes: a test case for predicting lifestyles and emergence of pathogens.</title>
        <authorList>
            <person name="Haridas S."/>
            <person name="Albert R."/>
            <person name="Binder M."/>
            <person name="Bloem J."/>
            <person name="Labutti K."/>
            <person name="Salamov A."/>
            <person name="Andreopoulos B."/>
            <person name="Baker S."/>
            <person name="Barry K."/>
            <person name="Bills G."/>
            <person name="Bluhm B."/>
            <person name="Cannon C."/>
            <person name="Castanera R."/>
            <person name="Culley D."/>
            <person name="Daum C."/>
            <person name="Ezra D."/>
            <person name="Gonzalez J."/>
            <person name="Henrissat B."/>
            <person name="Kuo A."/>
            <person name="Liang C."/>
            <person name="Lipzen A."/>
            <person name="Lutzoni F."/>
            <person name="Magnuson J."/>
            <person name="Mondo S."/>
            <person name="Nolan M."/>
            <person name="Ohm R."/>
            <person name="Pangilinan J."/>
            <person name="Park H.-J."/>
            <person name="Ramirez L."/>
            <person name="Alfaro M."/>
            <person name="Sun H."/>
            <person name="Tritt A."/>
            <person name="Yoshinaga Y."/>
            <person name="Zwiers L.-H."/>
            <person name="Turgeon B."/>
            <person name="Goodwin S."/>
            <person name="Spatafora J."/>
            <person name="Crous P."/>
            <person name="Grigoriev I."/>
        </authorList>
    </citation>
    <scope>NUCLEOTIDE SEQUENCE</scope>
    <source>
        <strain evidence="2">CBS 109.77</strain>
    </source>
</reference>
<evidence type="ECO:0000313" key="2">
    <source>
        <dbReference type="EMBL" id="KAF2786560.1"/>
    </source>
</evidence>
<dbReference type="EMBL" id="MU002443">
    <property type="protein sequence ID" value="KAF2786560.1"/>
    <property type="molecule type" value="Genomic_DNA"/>
</dbReference>
<dbReference type="Proteomes" id="UP000799757">
    <property type="component" value="Unassembled WGS sequence"/>
</dbReference>
<feature type="domain" description="Heterokaryon incompatibility" evidence="1">
    <location>
        <begin position="64"/>
        <end position="212"/>
    </location>
</feature>
<proteinExistence type="predicted"/>
<dbReference type="InterPro" id="IPR010730">
    <property type="entry name" value="HET"/>
</dbReference>